<dbReference type="KEGG" id="tped:TPE_1606"/>
<name>S5ZNF3_9SPIR</name>
<protein>
    <submittedName>
        <fullName evidence="1">Uncharacterized protein</fullName>
    </submittedName>
</protein>
<dbReference type="AlphaFoldDB" id="S5ZNF3"/>
<keyword evidence="2" id="KW-1185">Reference proteome</keyword>
<dbReference type="HOGENOM" id="CLU_1517274_0_0_12"/>
<organism evidence="1 2">
    <name type="scientific">Treponema pedis str. T A4</name>
    <dbReference type="NCBI Taxonomy" id="1291379"/>
    <lineage>
        <taxon>Bacteria</taxon>
        <taxon>Pseudomonadati</taxon>
        <taxon>Spirochaetota</taxon>
        <taxon>Spirochaetia</taxon>
        <taxon>Spirochaetales</taxon>
        <taxon>Treponemataceae</taxon>
        <taxon>Treponema</taxon>
    </lineage>
</organism>
<evidence type="ECO:0000313" key="1">
    <source>
        <dbReference type="EMBL" id="AGT44092.1"/>
    </source>
</evidence>
<dbReference type="STRING" id="1291379.TPE_1606"/>
<dbReference type="PATRIC" id="fig|1291379.3.peg.1587"/>
<proteinExistence type="predicted"/>
<evidence type="ECO:0000313" key="2">
    <source>
        <dbReference type="Proteomes" id="UP000015620"/>
    </source>
</evidence>
<accession>S5ZNF3</accession>
<dbReference type="Proteomes" id="UP000015620">
    <property type="component" value="Chromosome"/>
</dbReference>
<gene>
    <name evidence="1" type="ORF">TPE_1606</name>
</gene>
<sequence>MSKKNYFLLLIFAFAKIIIAEDLTMFSVNLEYDVPNEQNILFGETCSLALDIVEIKADDISIDSFEDVRDITFIDVSYQKSFEAKAKIKMYWYLIGDYYIYNDGRGILFIENKNGFYQPYTNSFRIPATTKLLEIRYRVLLPDVEKNNENLKISLPENGNYTKVYSYKVLINTLFED</sequence>
<reference evidence="1 2" key="1">
    <citation type="journal article" date="2013" name="PLoS ONE">
        <title>Genome-Wide Relatedness of Treponema pedis, from Gingiva and Necrotic Skin Lesions of Pigs, with the Human Oral Pathogen Treponema denticola.</title>
        <authorList>
            <person name="Svartstrom O."/>
            <person name="Mushtaq M."/>
            <person name="Pringle M."/>
            <person name="Segerman B."/>
        </authorList>
    </citation>
    <scope>NUCLEOTIDE SEQUENCE [LARGE SCALE GENOMIC DNA]</scope>
    <source>
        <strain evidence="1">T A4</strain>
    </source>
</reference>
<dbReference type="EMBL" id="CP004120">
    <property type="protein sequence ID" value="AGT44092.1"/>
    <property type="molecule type" value="Genomic_DNA"/>
</dbReference>